<accession>A6EZP9</accession>
<proteinExistence type="predicted"/>
<evidence type="ECO:0000313" key="1">
    <source>
        <dbReference type="EMBL" id="EDM48018.1"/>
    </source>
</evidence>
<protein>
    <submittedName>
        <fullName evidence="1">Uncharacterized protein</fullName>
    </submittedName>
</protein>
<organism evidence="1 2">
    <name type="scientific">Marinobacter algicola DG893</name>
    <dbReference type="NCBI Taxonomy" id="443152"/>
    <lineage>
        <taxon>Bacteria</taxon>
        <taxon>Pseudomonadati</taxon>
        <taxon>Pseudomonadota</taxon>
        <taxon>Gammaproteobacteria</taxon>
        <taxon>Pseudomonadales</taxon>
        <taxon>Marinobacteraceae</taxon>
        <taxon>Marinobacter</taxon>
    </lineage>
</organism>
<gene>
    <name evidence="1" type="ORF">MDG893_14198</name>
</gene>
<dbReference type="EMBL" id="ABCP01000010">
    <property type="protein sequence ID" value="EDM48018.1"/>
    <property type="molecule type" value="Genomic_DNA"/>
</dbReference>
<dbReference type="STRING" id="443152.MDG893_14198"/>
<dbReference type="AlphaFoldDB" id="A6EZP9"/>
<keyword evidence="2" id="KW-1185">Reference proteome</keyword>
<dbReference type="Proteomes" id="UP000005856">
    <property type="component" value="Unassembled WGS sequence"/>
</dbReference>
<reference evidence="1 2" key="1">
    <citation type="submission" date="2007-06" db="EMBL/GenBank/DDBJ databases">
        <authorList>
            <person name="Green D."/>
            <person name="Ferriera S."/>
            <person name="Johnson J."/>
            <person name="Kravitz S."/>
            <person name="Beeson K."/>
            <person name="Sutton G."/>
            <person name="Rogers Y.-H."/>
            <person name="Friedman R."/>
            <person name="Frazier M."/>
            <person name="Venter J.C."/>
        </authorList>
    </citation>
    <scope>NUCLEOTIDE SEQUENCE [LARGE SCALE GENOMIC DNA]</scope>
    <source>
        <strain evidence="1 2">DG893</strain>
    </source>
</reference>
<comment type="caution">
    <text evidence="1">The sequence shown here is derived from an EMBL/GenBank/DDBJ whole genome shotgun (WGS) entry which is preliminary data.</text>
</comment>
<sequence length="28" mass="2868">MALPSASAGEASQMFMGPKMSALDIVVK</sequence>
<evidence type="ECO:0000313" key="2">
    <source>
        <dbReference type="Proteomes" id="UP000005856"/>
    </source>
</evidence>
<name>A6EZP9_9GAMM</name>